<feature type="signal peptide" evidence="1">
    <location>
        <begin position="1"/>
        <end position="28"/>
    </location>
</feature>
<dbReference type="AlphaFoldDB" id="A0A2G3EB51"/>
<evidence type="ECO:0000313" key="2">
    <source>
        <dbReference type="EMBL" id="PHU40447.1"/>
    </source>
</evidence>
<dbReference type="InterPro" id="IPR038765">
    <property type="entry name" value="Papain-like_cys_pep_sf"/>
</dbReference>
<evidence type="ECO:0000313" key="3">
    <source>
        <dbReference type="Proteomes" id="UP000224317"/>
    </source>
</evidence>
<sequence>MRRRFWLKVFGMTLSLTLALCQPMMAYALEEIEDTGAPAPEQVLVLEVVVQEDISSDEPVEGSEVVVSEEADLNNPIEEVPDVPEGQNQLENIVSDESNPEDEITAGVGNSSEENVTAETLEFPYAHISEEGDDVVDAEKYSLYVEGYDRLLCWAGTASNMLWMAGYAQNAINPLTGETFKSEDEVFDYYRTYFTDDAGDELAGIVYFINGEYTEQGIPGPSQLKGDAPQDGFFPSLNAYDVVQEVLQDSVSGVDVLETYDSLQDESAGCAGLGIYFWNINEEKIKGGHAITLLSIEKDEDGRYIGIWFVDSDDSTPYSSGLTGDTPEERAALAADAPNVRQYYTISYEEFDGEYIWMINDYVRSEYKTLILMLSYLMQYDPDWFKTSGGGTPSSSVGTEAYDAIKDMMIEEGWAVFSPTGGIYDSANDTGYSMFVCRLANDLLNVYVDGNRLSFGSGEYKIYRSNNGIFTITFGTEVMQNLEVGEHTITLDFGNSEDVETIVTVK</sequence>
<keyword evidence="3" id="KW-1185">Reference proteome</keyword>
<dbReference type="SUPFAM" id="SSF54001">
    <property type="entry name" value="Cysteine proteinases"/>
    <property type="match status" value="1"/>
</dbReference>
<organism evidence="2 3">
    <name type="scientific">Pseudobutyrivibrio ruminis</name>
    <dbReference type="NCBI Taxonomy" id="46206"/>
    <lineage>
        <taxon>Bacteria</taxon>
        <taxon>Bacillati</taxon>
        <taxon>Bacillota</taxon>
        <taxon>Clostridia</taxon>
        <taxon>Lachnospirales</taxon>
        <taxon>Lachnospiraceae</taxon>
        <taxon>Pseudobutyrivibrio</taxon>
    </lineage>
</organism>
<protein>
    <recommendedName>
        <fullName evidence="4">Peptidase C39-like domain-containing protein</fullName>
    </recommendedName>
</protein>
<comment type="caution">
    <text evidence="2">The sequence shown here is derived from an EMBL/GenBank/DDBJ whole genome shotgun (WGS) entry which is preliminary data.</text>
</comment>
<dbReference type="RefSeq" id="WP_099413132.1">
    <property type="nucleotide sequence ID" value="NZ_PDYH01000019.1"/>
</dbReference>
<dbReference type="EMBL" id="PDYH01000019">
    <property type="protein sequence ID" value="PHU40447.1"/>
    <property type="molecule type" value="Genomic_DNA"/>
</dbReference>
<gene>
    <name evidence="2" type="ORF">CSX00_06045</name>
</gene>
<feature type="chain" id="PRO_5013854861" description="Peptidase C39-like domain-containing protein" evidence="1">
    <location>
        <begin position="29"/>
        <end position="506"/>
    </location>
</feature>
<keyword evidence="1" id="KW-0732">Signal</keyword>
<dbReference type="Proteomes" id="UP000224317">
    <property type="component" value="Unassembled WGS sequence"/>
</dbReference>
<evidence type="ECO:0008006" key="4">
    <source>
        <dbReference type="Google" id="ProtNLM"/>
    </source>
</evidence>
<reference evidence="2" key="1">
    <citation type="submission" date="2017-10" db="EMBL/GenBank/DDBJ databases">
        <title>Resolving the taxonomy of Roseburia spp., Eubacterium rectale and Agathobacter spp. through phylogenomic analysis.</title>
        <authorList>
            <person name="Sheridan P.O."/>
            <person name="Walker A.W."/>
            <person name="Duncan S.H."/>
            <person name="Scott K.P."/>
            <person name="Toole P.W.O."/>
            <person name="Luis P."/>
            <person name="Flint H.J."/>
        </authorList>
    </citation>
    <scope>NUCLEOTIDE SEQUENCE [LARGE SCALE GENOMIC DNA]</scope>
    <source>
        <strain evidence="2">JK10</strain>
    </source>
</reference>
<proteinExistence type="predicted"/>
<evidence type="ECO:0000256" key="1">
    <source>
        <dbReference type="SAM" id="SignalP"/>
    </source>
</evidence>
<accession>A0A2G3EB51</accession>
<name>A0A2G3EB51_9FIRM</name>